<proteinExistence type="inferred from homology"/>
<dbReference type="SUPFAM" id="SSF55083">
    <property type="entry name" value="6-hydroxymethyl-7,8-dihydropterin pyrophosphokinase, HPPK"/>
    <property type="match status" value="1"/>
</dbReference>
<keyword evidence="7 14" id="KW-0418">Kinase</keyword>
<dbReference type="EMBL" id="CP018477">
    <property type="protein sequence ID" value="ASV76792.1"/>
    <property type="molecule type" value="Genomic_DNA"/>
</dbReference>
<dbReference type="OrthoDB" id="9808041at2"/>
<gene>
    <name evidence="14" type="ORF">THTE_4191</name>
</gene>
<dbReference type="GO" id="GO:0046656">
    <property type="term" value="P:folic acid biosynthetic process"/>
    <property type="evidence" value="ECO:0007669"/>
    <property type="project" value="UniProtKB-KW"/>
</dbReference>
<dbReference type="InterPro" id="IPR000550">
    <property type="entry name" value="Hppk"/>
</dbReference>
<keyword evidence="6" id="KW-0547">Nucleotide-binding</keyword>
<dbReference type="CDD" id="cd00483">
    <property type="entry name" value="HPPK"/>
    <property type="match status" value="1"/>
</dbReference>
<evidence type="ECO:0000256" key="12">
    <source>
        <dbReference type="ARBA" id="ARBA00033413"/>
    </source>
</evidence>
<evidence type="ECO:0000313" key="14">
    <source>
        <dbReference type="EMBL" id="ASV76792.1"/>
    </source>
</evidence>
<comment type="pathway">
    <text evidence="1">Cofactor biosynthesis; tetrahydrofolate biosynthesis; 2-amino-4-hydroxy-6-hydroxymethyl-7,8-dihydropteridine diphosphate from 7,8-dihydroneopterin triphosphate: step 4/4.</text>
</comment>
<feature type="domain" description="7,8-dihydro-6-hydroxymethylpterin-pyrophosphokinase" evidence="13">
    <location>
        <begin position="102"/>
        <end position="113"/>
    </location>
</feature>
<dbReference type="NCBIfam" id="TIGR01498">
    <property type="entry name" value="folK"/>
    <property type="match status" value="1"/>
</dbReference>
<protein>
    <recommendedName>
        <fullName evidence="4">2-amino-4-hydroxy-6-hydroxymethyldihydropteridine pyrophosphokinase</fullName>
        <ecNumber evidence="3">2.7.6.3</ecNumber>
    </recommendedName>
    <alternativeName>
        <fullName evidence="11">6-hydroxymethyl-7,8-dihydropterin pyrophosphokinase</fullName>
    </alternativeName>
    <alternativeName>
        <fullName evidence="12">7,8-dihydro-6-hydroxymethylpterin-pyrophosphokinase</fullName>
    </alternativeName>
</protein>
<evidence type="ECO:0000313" key="15">
    <source>
        <dbReference type="Proteomes" id="UP000215086"/>
    </source>
</evidence>
<keyword evidence="5 14" id="KW-0808">Transferase</keyword>
<dbReference type="RefSeq" id="WP_095416501.1">
    <property type="nucleotide sequence ID" value="NZ_CP018477.1"/>
</dbReference>
<dbReference type="Gene3D" id="3.30.70.560">
    <property type="entry name" value="7,8-Dihydro-6-hydroxymethylpterin-pyrophosphokinase HPPK"/>
    <property type="match status" value="1"/>
</dbReference>
<dbReference type="GO" id="GO:0003848">
    <property type="term" value="F:2-amino-4-hydroxy-6-hydroxymethyldihydropteridine diphosphokinase activity"/>
    <property type="evidence" value="ECO:0007669"/>
    <property type="project" value="UniProtKB-EC"/>
</dbReference>
<evidence type="ECO:0000256" key="11">
    <source>
        <dbReference type="ARBA" id="ARBA00029766"/>
    </source>
</evidence>
<dbReference type="PROSITE" id="PS00794">
    <property type="entry name" value="HPPK"/>
    <property type="match status" value="1"/>
</dbReference>
<dbReference type="KEGG" id="ttf:THTE_4191"/>
<evidence type="ECO:0000256" key="3">
    <source>
        <dbReference type="ARBA" id="ARBA00013253"/>
    </source>
</evidence>
<dbReference type="EC" id="2.7.6.3" evidence="3"/>
<name>A0A286RLG5_9BACT</name>
<evidence type="ECO:0000256" key="8">
    <source>
        <dbReference type="ARBA" id="ARBA00022840"/>
    </source>
</evidence>
<accession>A0A286RLG5</accession>
<dbReference type="GO" id="GO:0016301">
    <property type="term" value="F:kinase activity"/>
    <property type="evidence" value="ECO:0007669"/>
    <property type="project" value="UniProtKB-KW"/>
</dbReference>
<evidence type="ECO:0000256" key="10">
    <source>
        <dbReference type="ARBA" id="ARBA00029409"/>
    </source>
</evidence>
<dbReference type="Proteomes" id="UP000215086">
    <property type="component" value="Chromosome"/>
</dbReference>
<keyword evidence="15" id="KW-1185">Reference proteome</keyword>
<evidence type="ECO:0000256" key="6">
    <source>
        <dbReference type="ARBA" id="ARBA00022741"/>
    </source>
</evidence>
<sequence>MASPTEKASFPSPPRLVAVGLGSNIENAENILRAALKCLAEQECLELEAVSRLRRTRPIGGPAQQLPYVNAVALLRTALSPQAIWDVLRAVEERFGRTRETRWGPRSLDLDILLDEAGPVCEGGLYIPHPRLAARRFFLESLAELRPQGWHFWSGLSIGRILNILREAPRWIVVIPETFPVPRSVSFTGTGLTNTSVSKTDATPLPGRENLEDLGNFLSRVTANGPLTTLPSDLSFTLRQRLGVEAVEEDQAISWWKELEERLRQGRSVVTALPPTSFTWRGRARSAATETPPNNCEDLLGVILPKRSSRANRDSPERGIVLRPRLVVVGPVAAQWQFWAPNFSSETGPSYDSDDSSLHQALLVRIRQGTPVVLVESSHPDEWPDHVRAAMEATEEPGIPLT</sequence>
<keyword evidence="8" id="KW-0067">ATP-binding</keyword>
<evidence type="ECO:0000256" key="5">
    <source>
        <dbReference type="ARBA" id="ARBA00022679"/>
    </source>
</evidence>
<keyword evidence="9" id="KW-0289">Folate biosynthesis</keyword>
<dbReference type="PANTHER" id="PTHR43071:SF1">
    <property type="entry name" value="2-AMINO-4-HYDROXY-6-HYDROXYMETHYLDIHYDROPTERIDINE PYROPHOSPHOKINASE"/>
    <property type="match status" value="1"/>
</dbReference>
<comment type="function">
    <text evidence="10">Catalyzes the transfer of pyrophosphate from adenosine triphosphate (ATP) to 6-hydroxymethyl-7,8-dihydropterin, an enzymatic step in folate biosynthesis pathway.</text>
</comment>
<dbReference type="PANTHER" id="PTHR43071">
    <property type="entry name" value="2-AMINO-4-HYDROXY-6-HYDROXYMETHYLDIHYDROPTERIDINE PYROPHOSPHOKINASE"/>
    <property type="match status" value="1"/>
</dbReference>
<reference evidence="14 15" key="1">
    <citation type="journal article" name="Front. Microbiol.">
        <title>Sugar Metabolism of the First Thermophilic Planctomycete Thermogutta terrifontis: Comparative Genomic and Transcriptomic Approaches.</title>
        <authorList>
            <person name="Elcheninov A.G."/>
            <person name="Menzel P."/>
            <person name="Gudbergsdottir S.R."/>
            <person name="Slesarev A.I."/>
            <person name="Kadnikov V.V."/>
            <person name="Krogh A."/>
            <person name="Bonch-Osmolovskaya E.A."/>
            <person name="Peng X."/>
            <person name="Kublanov I.V."/>
        </authorList>
    </citation>
    <scope>NUCLEOTIDE SEQUENCE [LARGE SCALE GENOMIC DNA]</scope>
    <source>
        <strain evidence="14 15">R1</strain>
    </source>
</reference>
<dbReference type="GO" id="GO:0005524">
    <property type="term" value="F:ATP binding"/>
    <property type="evidence" value="ECO:0007669"/>
    <property type="project" value="UniProtKB-KW"/>
</dbReference>
<evidence type="ECO:0000259" key="13">
    <source>
        <dbReference type="PROSITE" id="PS00794"/>
    </source>
</evidence>
<evidence type="ECO:0000256" key="7">
    <source>
        <dbReference type="ARBA" id="ARBA00022777"/>
    </source>
</evidence>
<dbReference type="UniPathway" id="UPA00077">
    <property type="reaction ID" value="UER00155"/>
</dbReference>
<dbReference type="GO" id="GO:0046654">
    <property type="term" value="P:tetrahydrofolate biosynthetic process"/>
    <property type="evidence" value="ECO:0007669"/>
    <property type="project" value="UniProtKB-UniPathway"/>
</dbReference>
<evidence type="ECO:0000256" key="2">
    <source>
        <dbReference type="ARBA" id="ARBA00005810"/>
    </source>
</evidence>
<dbReference type="AlphaFoldDB" id="A0A286RLG5"/>
<evidence type="ECO:0000256" key="9">
    <source>
        <dbReference type="ARBA" id="ARBA00022909"/>
    </source>
</evidence>
<dbReference type="InterPro" id="IPR035907">
    <property type="entry name" value="Hppk_sf"/>
</dbReference>
<comment type="similarity">
    <text evidence="2">Belongs to the HPPK family.</text>
</comment>
<evidence type="ECO:0000256" key="1">
    <source>
        <dbReference type="ARBA" id="ARBA00005051"/>
    </source>
</evidence>
<organism evidence="14 15">
    <name type="scientific">Thermogutta terrifontis</name>
    <dbReference type="NCBI Taxonomy" id="1331910"/>
    <lineage>
        <taxon>Bacteria</taxon>
        <taxon>Pseudomonadati</taxon>
        <taxon>Planctomycetota</taxon>
        <taxon>Planctomycetia</taxon>
        <taxon>Pirellulales</taxon>
        <taxon>Thermoguttaceae</taxon>
        <taxon>Thermogutta</taxon>
    </lineage>
</organism>
<dbReference type="Pfam" id="PF01288">
    <property type="entry name" value="HPPK"/>
    <property type="match status" value="1"/>
</dbReference>
<evidence type="ECO:0000256" key="4">
    <source>
        <dbReference type="ARBA" id="ARBA00016218"/>
    </source>
</evidence>